<dbReference type="OrthoDB" id="73352at2759"/>
<proteinExistence type="predicted"/>
<feature type="region of interest" description="Disordered" evidence="1">
    <location>
        <begin position="28"/>
        <end position="58"/>
    </location>
</feature>
<dbReference type="AlphaFoldDB" id="A0A9W6WUE0"/>
<feature type="compositionally biased region" description="Low complexity" evidence="1">
    <location>
        <begin position="37"/>
        <end position="50"/>
    </location>
</feature>
<name>A0A9W6WUE0_9STRA</name>
<organism evidence="2 3">
    <name type="scientific">Phytophthora lilii</name>
    <dbReference type="NCBI Taxonomy" id="2077276"/>
    <lineage>
        <taxon>Eukaryota</taxon>
        <taxon>Sar</taxon>
        <taxon>Stramenopiles</taxon>
        <taxon>Oomycota</taxon>
        <taxon>Peronosporomycetes</taxon>
        <taxon>Peronosporales</taxon>
        <taxon>Peronosporaceae</taxon>
        <taxon>Phytophthora</taxon>
    </lineage>
</organism>
<evidence type="ECO:0000313" key="2">
    <source>
        <dbReference type="EMBL" id="GMF17126.1"/>
    </source>
</evidence>
<dbReference type="Proteomes" id="UP001165083">
    <property type="component" value="Unassembled WGS sequence"/>
</dbReference>
<comment type="caution">
    <text evidence="2">The sequence shown here is derived from an EMBL/GenBank/DDBJ whole genome shotgun (WGS) entry which is preliminary data.</text>
</comment>
<evidence type="ECO:0000313" key="3">
    <source>
        <dbReference type="Proteomes" id="UP001165083"/>
    </source>
</evidence>
<dbReference type="EMBL" id="BSXW01000273">
    <property type="protein sequence ID" value="GMF17126.1"/>
    <property type="molecule type" value="Genomic_DNA"/>
</dbReference>
<dbReference type="InterPro" id="IPR012337">
    <property type="entry name" value="RNaseH-like_sf"/>
</dbReference>
<reference evidence="2" key="1">
    <citation type="submission" date="2023-04" db="EMBL/GenBank/DDBJ databases">
        <title>Phytophthora lilii NBRC 32176.</title>
        <authorList>
            <person name="Ichikawa N."/>
            <person name="Sato H."/>
            <person name="Tonouchi N."/>
        </authorList>
    </citation>
    <scope>NUCLEOTIDE SEQUENCE</scope>
    <source>
        <strain evidence="2">NBRC 32176</strain>
    </source>
</reference>
<gene>
    <name evidence="2" type="ORF">Plil01_000620800</name>
</gene>
<evidence type="ECO:0000256" key="1">
    <source>
        <dbReference type="SAM" id="MobiDB-lite"/>
    </source>
</evidence>
<protein>
    <submittedName>
        <fullName evidence="2">Unnamed protein product</fullName>
    </submittedName>
</protein>
<dbReference type="SUPFAM" id="SSF53098">
    <property type="entry name" value="Ribonuclease H-like"/>
    <property type="match status" value="1"/>
</dbReference>
<keyword evidence="3" id="KW-1185">Reference proteome</keyword>
<sequence>MLRHLESCPNCPRKVVEAVKELCGRRERSAHAKKQAHANSNNSNNDSSTARLEQAVNEEDDDQVLLLDAVATSDAGVSAAAVAMQETHTSADDAAAVIAAAAGTEDRRKRTASEALVDAVAVEMPRLAHVESNVGGEKMESSKGGLGAGRSIGETGSGFLTMITKRGRTDSGHASEHVTDDELMMRWRTSVLQTAVAAGIPLAAFQKSELRELLRLVCPIRVEGDDTINSIGGQAFLEETAAKLAHTQLDRVKEGMLNSTIKSGLTLSVTCWRTLDLQHLVAFSLVNSNGDATCVRVEDLGGHIPQRSSSSDDNDSASPMALLRPAQLLPLARAMEDVLLELYEKNIYVMGIVADSAVALSAAKRVCRSTRWSPLLVVPCLSALLTSLAGSVLTHEEYCDAVGQMIELASYFSNSQLLASLRGMSGENDARIPLPTREHWFSFVACLTKVLHYSDAITALCTSQEEGCSALAPLALRKLVLRNNGQHWKTLRAMAALLAPLREAYSLVFQPKPKLDEINSAYDNDDECATSVHGGLTLAHVMYQLGRMSQQYAALAEASDTNIVAHKLHEDLDAMWQRYDLPTMVLAYVFDFHMDPGRLDMSNSALQWKAVATYFELYFQRWFCQAKEKQIQIASGSTPLEPVSSNKVEQILNAYQLRQFPFDADTTNDYTDVSSFYSFVSDSHPEICALCCRVYAVALACADLRHVIPGIGFLPSVAQTTERPKQAERLLHIGFATSLKKTRPTPSSSGNSVLSDLLQADHPEDLLCGQEEWEGFASNWRQLLDHELAVDELEQLQQLQGHNNVDRNQDKETKAALNSDEVHLSLDQLFFEALPPLPSAAVVAPSPHDPTGITQASVAL</sequence>
<feature type="region of interest" description="Disordered" evidence="1">
    <location>
        <begin position="133"/>
        <end position="153"/>
    </location>
</feature>
<accession>A0A9W6WUE0</accession>